<evidence type="ECO:0000256" key="7">
    <source>
        <dbReference type="SAM" id="MobiDB-lite"/>
    </source>
</evidence>
<dbReference type="GO" id="GO:0005829">
    <property type="term" value="C:cytosol"/>
    <property type="evidence" value="ECO:0007669"/>
    <property type="project" value="GOC"/>
</dbReference>
<feature type="compositionally biased region" description="Basic residues" evidence="7">
    <location>
        <begin position="888"/>
        <end position="913"/>
    </location>
</feature>
<dbReference type="Proteomes" id="UP001146793">
    <property type="component" value="Unassembled WGS sequence"/>
</dbReference>
<feature type="domain" description="Vps53 N-terminal" evidence="8">
    <location>
        <begin position="66"/>
        <end position="542"/>
    </location>
</feature>
<keyword evidence="6" id="KW-0472">Membrane</keyword>
<reference evidence="10" key="1">
    <citation type="submission" date="2022-08" db="EMBL/GenBank/DDBJ databases">
        <title>Novel sulphate-reducing endosymbionts in the free-living metamonad Anaeramoeba.</title>
        <authorList>
            <person name="Jerlstrom-Hultqvist J."/>
            <person name="Cepicka I."/>
            <person name="Gallot-Lavallee L."/>
            <person name="Salas-Leiva D."/>
            <person name="Curtis B.A."/>
            <person name="Zahonova K."/>
            <person name="Pipaliya S."/>
            <person name="Dacks J."/>
            <person name="Roger A.J."/>
        </authorList>
    </citation>
    <scope>NUCLEOTIDE SEQUENCE</scope>
    <source>
        <strain evidence="10">Busselton2</strain>
    </source>
</reference>
<dbReference type="Pfam" id="PF04100">
    <property type="entry name" value="Vps53_N"/>
    <property type="match status" value="1"/>
</dbReference>
<evidence type="ECO:0000256" key="6">
    <source>
        <dbReference type="ARBA" id="ARBA00023136"/>
    </source>
</evidence>
<comment type="caution">
    <text evidence="10">The sequence shown here is derived from an EMBL/GenBank/DDBJ whole genome shotgun (WGS) entry which is preliminary data.</text>
</comment>
<dbReference type="Pfam" id="PF16854">
    <property type="entry name" value="VPS53_C"/>
    <property type="match status" value="1"/>
</dbReference>
<dbReference type="GO" id="GO:0042147">
    <property type="term" value="P:retrograde transport, endosome to Golgi"/>
    <property type="evidence" value="ECO:0007669"/>
    <property type="project" value="InterPro"/>
</dbReference>
<evidence type="ECO:0000259" key="9">
    <source>
        <dbReference type="Pfam" id="PF16854"/>
    </source>
</evidence>
<name>A0AAV8AAX3_9EUKA</name>
<evidence type="ECO:0000256" key="1">
    <source>
        <dbReference type="ARBA" id="ARBA00004150"/>
    </source>
</evidence>
<dbReference type="InterPro" id="IPR007234">
    <property type="entry name" value="Vps53_N"/>
</dbReference>
<organism evidence="10 11">
    <name type="scientific">Anaeramoeba flamelloides</name>
    <dbReference type="NCBI Taxonomy" id="1746091"/>
    <lineage>
        <taxon>Eukaryota</taxon>
        <taxon>Metamonada</taxon>
        <taxon>Anaeramoebidae</taxon>
        <taxon>Anaeramoeba</taxon>
    </lineage>
</organism>
<feature type="domain" description="Vps53 C-terminal" evidence="9">
    <location>
        <begin position="782"/>
        <end position="865"/>
    </location>
</feature>
<dbReference type="GO" id="GO:0010008">
    <property type="term" value="C:endosome membrane"/>
    <property type="evidence" value="ECO:0007669"/>
    <property type="project" value="UniProtKB-SubCell"/>
</dbReference>
<comment type="subcellular location">
    <subcellularLocation>
        <location evidence="2">Endosome membrane</location>
        <topology evidence="2">Peripheral membrane protein</topology>
    </subcellularLocation>
    <subcellularLocation>
        <location evidence="1">Golgi apparatus</location>
        <location evidence="1">trans-Golgi network membrane</location>
        <topology evidence="1">Peripheral membrane protein</topology>
    </subcellularLocation>
</comment>
<dbReference type="GO" id="GO:0000938">
    <property type="term" value="C:GARP complex"/>
    <property type="evidence" value="ECO:0007669"/>
    <property type="project" value="InterPro"/>
</dbReference>
<accession>A0AAV8AAX3</accession>
<keyword evidence="5" id="KW-0333">Golgi apparatus</keyword>
<dbReference type="EMBL" id="JANTQA010000012">
    <property type="protein sequence ID" value="KAJ3449125.1"/>
    <property type="molecule type" value="Genomic_DNA"/>
</dbReference>
<feature type="compositionally biased region" description="Basic and acidic residues" evidence="7">
    <location>
        <begin position="1"/>
        <end position="23"/>
    </location>
</feature>
<evidence type="ECO:0000256" key="4">
    <source>
        <dbReference type="ARBA" id="ARBA00022753"/>
    </source>
</evidence>
<sequence>MSEHQQEKEKENENEKEKEKEPISKLGMEESIDNDSTWASELPPKLIEVMSNVLDKKSREVIDYNSFTVVSYINSILPTPEATDSVGEKMKKIRQTIRKQEIKIIDTVKKQSTASVESKNEIYKASRTIKSLFTKINQIKKKARRSETVVYDICQSIRELDNAQENLSSMITVLEHLKELMEGLNKLPKLMKKKEYSKIPLLLININKITKEFEDEKNNPKIIKIVEESKQLQFELRKQLTEEIQVLLPEIESSTEIGKKIKDCCLVIDSLGVQFRKEIVHIICMNRLTEYAEKFDPYNKKKLGDLSNLEKRSGWLKRELRSYNEHLIDILPDYWRVSMHLSEEFSTLTRNHLDIILKDQEEKLTAKMLVGLISLFISLEVSLTDLFKDKKKKLIFDVNDPDFLLQEISTSESSENENDKLNNGQSNSNSGSGSSNSNSNKSEFENKPLPMTAKSIKEKYQKLRKEREKKERKEKRQKLRDLQTKKLEELNKKPLEKIKLFRPKGINFAGKMSGAFEPFMNYYVDKEKQRLTEVYERITKEETFQLPENMKQKKLKSCSELFLLIRKNFDKTFSLSKGQTFLNMFNIYKQFLNNYSLFLLNNLPKFNTTKSFTIANPKKKNKENDQPDHPINLTEIQFQVCAIIINTCEYAYSLAEQLSNSVSKEIIPELKKKISIESTLDSFIKTINQSVAILVAGIETRLEPFLIEMKNTQWFAFTAMGDQSNFVTQIGSIIKQFIPLISHYLSDNYFRFFCNKLINNFVPRFSNCIYQLRKIQGVGGSQLLMDMQLVKQILSNAPTLRMTRNDQKFKVPRGYDRYVNKELAKVEIALKVSMVPKEEIVNTYINMTQLECNEEDFRKILEMSGLNKSNRQNKIDDFLKAKSLLLNKSKKKSSKSKKGKKGTKSNKNLKSRSKISYSKKFTPKKKDKKKKINKKEIKKN</sequence>
<feature type="compositionally biased region" description="Low complexity" evidence="7">
    <location>
        <begin position="422"/>
        <end position="441"/>
    </location>
</feature>
<feature type="compositionally biased region" description="Basic residues" evidence="7">
    <location>
        <begin position="921"/>
        <end position="940"/>
    </location>
</feature>
<feature type="region of interest" description="Disordered" evidence="7">
    <location>
        <begin position="887"/>
        <end position="940"/>
    </location>
</feature>
<gene>
    <name evidence="10" type="ORF">M0812_05269</name>
</gene>
<feature type="compositionally biased region" description="Basic and acidic residues" evidence="7">
    <location>
        <begin position="455"/>
        <end position="471"/>
    </location>
</feature>
<dbReference type="PANTHER" id="PTHR12820">
    <property type="entry name" value="VACUOLAR SORTING PROTEIN 53"/>
    <property type="match status" value="1"/>
</dbReference>
<evidence type="ECO:0000256" key="2">
    <source>
        <dbReference type="ARBA" id="ARBA00004481"/>
    </source>
</evidence>
<evidence type="ECO:0000259" key="8">
    <source>
        <dbReference type="Pfam" id="PF04100"/>
    </source>
</evidence>
<feature type="region of interest" description="Disordered" evidence="7">
    <location>
        <begin position="410"/>
        <end position="482"/>
    </location>
</feature>
<dbReference type="InterPro" id="IPR039766">
    <property type="entry name" value="Vps53"/>
</dbReference>
<evidence type="ECO:0000313" key="11">
    <source>
        <dbReference type="Proteomes" id="UP001146793"/>
    </source>
</evidence>
<evidence type="ECO:0000256" key="5">
    <source>
        <dbReference type="ARBA" id="ARBA00023034"/>
    </source>
</evidence>
<protein>
    <submittedName>
        <fullName evidence="10">Vacuolar sorting protein</fullName>
    </submittedName>
</protein>
<dbReference type="PANTHER" id="PTHR12820:SF0">
    <property type="entry name" value="VACUOLAR PROTEIN SORTING-ASSOCIATED PROTEIN 53 HOMOLOG"/>
    <property type="match status" value="1"/>
</dbReference>
<dbReference type="AlphaFoldDB" id="A0AAV8AAX3"/>
<dbReference type="InterPro" id="IPR031745">
    <property type="entry name" value="Vps53_C"/>
</dbReference>
<evidence type="ECO:0000256" key="3">
    <source>
        <dbReference type="ARBA" id="ARBA00008628"/>
    </source>
</evidence>
<feature type="region of interest" description="Disordered" evidence="7">
    <location>
        <begin position="1"/>
        <end position="37"/>
    </location>
</feature>
<evidence type="ECO:0000313" key="10">
    <source>
        <dbReference type="EMBL" id="KAJ3449125.1"/>
    </source>
</evidence>
<keyword evidence="4" id="KW-0967">Endosome</keyword>
<proteinExistence type="inferred from homology"/>
<comment type="similarity">
    <text evidence="3">Belongs to the VPS53 family.</text>
</comment>